<dbReference type="Gene3D" id="2.60.120.200">
    <property type="match status" value="1"/>
</dbReference>
<organism evidence="1 2">
    <name type="scientific">Nanobdella aerobiophila</name>
    <dbReference type="NCBI Taxonomy" id="2586965"/>
    <lineage>
        <taxon>Archaea</taxon>
        <taxon>Nanobdellota</taxon>
        <taxon>Nanobdellia</taxon>
        <taxon>Nanobdellales</taxon>
        <taxon>Nanobdellaceae</taxon>
        <taxon>Nanobdella</taxon>
    </lineage>
</organism>
<proteinExistence type="predicted"/>
<accession>A0A915S9X9</accession>
<dbReference type="RefSeq" id="WP_258393389.1">
    <property type="nucleotide sequence ID" value="NZ_AP019769.1"/>
</dbReference>
<dbReference type="GeneID" id="74568130"/>
<name>A0A915S9X9_9ARCH</name>
<evidence type="ECO:0000313" key="1">
    <source>
        <dbReference type="EMBL" id="BBL45352.1"/>
    </source>
</evidence>
<keyword evidence="2" id="KW-1185">Reference proteome</keyword>
<evidence type="ECO:0000313" key="2">
    <source>
        <dbReference type="Proteomes" id="UP001055553"/>
    </source>
</evidence>
<dbReference type="InterPro" id="IPR013373">
    <property type="entry name" value="Flagellin/pilin_N_arc"/>
</dbReference>
<gene>
    <name evidence="1" type="ORF">MJ1_0179</name>
</gene>
<reference evidence="2" key="1">
    <citation type="journal article" date="2022" name="Int. J. Syst. Evol. Microbiol.">
        <title>Nanobdella aerobiophila gen. nov., sp. nov., a thermoacidophilic, obligate ectosymbiotic archaeon, and proposal of Nanobdellaceae fam. nov., Nanobdellales ord. nov. and Nanobdellia class. nov.</title>
        <authorList>
            <person name="Kato S."/>
            <person name="Ogasawara A."/>
            <person name="Itoh T."/>
            <person name="Sakai H.D."/>
            <person name="Shimizu M."/>
            <person name="Yuki M."/>
            <person name="Kaneko M."/>
            <person name="Takashina T."/>
            <person name="Ohkuma M."/>
        </authorList>
    </citation>
    <scope>NUCLEOTIDE SEQUENCE [LARGE SCALE GENOMIC DNA]</scope>
    <source>
        <strain evidence="2">MJ1</strain>
    </source>
</reference>
<dbReference type="InterPro" id="IPR013320">
    <property type="entry name" value="ConA-like_dom_sf"/>
</dbReference>
<sequence>MKSISPIIATILLIVIVVAMAGLTYAFITGMFSGLLSSTSSQVQKYGSISNIEIANGFLYNYEDNLVFYAPLDNEYFNVYTGNLYQPIDYPSNISTVTYAYTPYGSTPGIVINATLVPGLYDYAFQFDGNDSYIYFPNITQVVSAKLTYPEYITSSTCGWVPNPYNNYTNQVTEMIYFKPAGNNVGPFFCGNNCYSEAPATSFWQIQYNLGLTYFSNNTIQVCIGGDVQTNESPGWLTYCWNTTSIPNNWFFVVAEGKVNSTGYYERLFINGQLVETYYNNTPLGITENLYCPGTPGYGISGSNNWHNFNGTIEGWGIYDQWLPENIIENMFYRINLILYNSGNTPVNLNNTVISIDNCAFPLIYNQTFITSTNSPIVLPNQQIILKVANTQCFIQKNNYHQVCLFYNGQSTCSNVLI</sequence>
<dbReference type="AlphaFoldDB" id="A0A915S9X9"/>
<dbReference type="KEGG" id="naer:MJ1_0179"/>
<protein>
    <submittedName>
        <fullName evidence="1">Subfamily M43B non-peptidase homologues</fullName>
    </submittedName>
</protein>
<dbReference type="EMBL" id="AP019769">
    <property type="protein sequence ID" value="BBL45352.1"/>
    <property type="molecule type" value="Genomic_DNA"/>
</dbReference>
<dbReference type="Proteomes" id="UP001055553">
    <property type="component" value="Chromosome"/>
</dbReference>
<dbReference type="NCBIfam" id="TIGR02537">
    <property type="entry name" value="arch_flag_Nterm"/>
    <property type="match status" value="1"/>
</dbReference>
<dbReference type="SUPFAM" id="SSF49899">
    <property type="entry name" value="Concanavalin A-like lectins/glucanases"/>
    <property type="match status" value="1"/>
</dbReference>